<reference evidence="2 3" key="1">
    <citation type="submission" date="2018-03" db="EMBL/GenBank/DDBJ databases">
        <title>Genomic Encyclopedia of Archaeal and Bacterial Type Strains, Phase II (KMG-II): from individual species to whole genera.</title>
        <authorList>
            <person name="Goeker M."/>
        </authorList>
    </citation>
    <scope>NUCLEOTIDE SEQUENCE [LARGE SCALE GENOMIC DNA]</scope>
    <source>
        <strain evidence="2 3">DSM 18107</strain>
    </source>
</reference>
<evidence type="ECO:0000313" key="2">
    <source>
        <dbReference type="EMBL" id="PSL36094.1"/>
    </source>
</evidence>
<feature type="transmembrane region" description="Helical" evidence="1">
    <location>
        <begin position="34"/>
        <end position="52"/>
    </location>
</feature>
<proteinExistence type="predicted"/>
<comment type="caution">
    <text evidence="2">The sequence shown here is derived from an EMBL/GenBank/DDBJ whole genome shotgun (WGS) entry which is preliminary data.</text>
</comment>
<dbReference type="AlphaFoldDB" id="A0A2P8GQ69"/>
<keyword evidence="1" id="KW-0472">Membrane</keyword>
<keyword evidence="1" id="KW-0812">Transmembrane</keyword>
<evidence type="ECO:0000313" key="3">
    <source>
        <dbReference type="Proteomes" id="UP000240978"/>
    </source>
</evidence>
<feature type="transmembrane region" description="Helical" evidence="1">
    <location>
        <begin position="7"/>
        <end position="28"/>
    </location>
</feature>
<dbReference type="EMBL" id="PYGK01000001">
    <property type="protein sequence ID" value="PSL36094.1"/>
    <property type="molecule type" value="Genomic_DNA"/>
</dbReference>
<protein>
    <submittedName>
        <fullName evidence="2">Uncharacterized protein</fullName>
    </submittedName>
</protein>
<sequence length="55" mass="5781">MENDKSLGEAIGMFIALIGVIMIVIGGFKHDINIGGIGGVLAFLGKIMQWIFSSG</sequence>
<evidence type="ECO:0000256" key="1">
    <source>
        <dbReference type="SAM" id="Phobius"/>
    </source>
</evidence>
<keyword evidence="3" id="KW-1185">Reference proteome</keyword>
<dbReference type="RefSeq" id="WP_170117381.1">
    <property type="nucleotide sequence ID" value="NZ_PYGK01000001.1"/>
</dbReference>
<gene>
    <name evidence="2" type="ORF">CLV42_101863</name>
</gene>
<accession>A0A2P8GQ69</accession>
<keyword evidence="1" id="KW-1133">Transmembrane helix</keyword>
<dbReference type="Proteomes" id="UP000240978">
    <property type="component" value="Unassembled WGS sequence"/>
</dbReference>
<name>A0A2P8GQ69_9BACT</name>
<organism evidence="2 3">
    <name type="scientific">Chitinophaga ginsengisoli</name>
    <dbReference type="NCBI Taxonomy" id="363837"/>
    <lineage>
        <taxon>Bacteria</taxon>
        <taxon>Pseudomonadati</taxon>
        <taxon>Bacteroidota</taxon>
        <taxon>Chitinophagia</taxon>
        <taxon>Chitinophagales</taxon>
        <taxon>Chitinophagaceae</taxon>
        <taxon>Chitinophaga</taxon>
    </lineage>
</organism>